<dbReference type="NCBIfam" id="TIGR04256">
    <property type="entry name" value="GxxExxY"/>
    <property type="match status" value="1"/>
</dbReference>
<dbReference type="InterPro" id="IPR026350">
    <property type="entry name" value="GxxExxY"/>
</dbReference>
<dbReference type="Pfam" id="PF13366">
    <property type="entry name" value="PDDEXK_3"/>
    <property type="match status" value="1"/>
</dbReference>
<dbReference type="AlphaFoldDB" id="A0A167U3A8"/>
<comment type="caution">
    <text evidence="1">The sequence shown here is derived from an EMBL/GenBank/DDBJ whole genome shotgun (WGS) entry which is preliminary data.</text>
</comment>
<sequence>MFDCALKFKKAINLILCASAYEACSSNRLKKSSVDIENPKSLLLVYEEVNLDVGHRTASIVEKIFILEINSVEALNDNPVVPLVTYLKLTNCKLGLLINCNVVLIKNGVKKNY</sequence>
<dbReference type="STRING" id="249352.SAMN05444395_101175"/>
<dbReference type="EMBL" id="LVJE01000048">
    <property type="protein sequence ID" value="OAB25214.1"/>
    <property type="molecule type" value="Genomic_DNA"/>
</dbReference>
<protein>
    <recommendedName>
        <fullName evidence="3">GxxExxY protein</fullName>
    </recommendedName>
</protein>
<accession>A0A167U3A8</accession>
<name>A0A167U3A8_9FLAO</name>
<organism evidence="1 2">
    <name type="scientific">Flavobacterium fryxellicola</name>
    <dbReference type="NCBI Taxonomy" id="249352"/>
    <lineage>
        <taxon>Bacteria</taxon>
        <taxon>Pseudomonadati</taxon>
        <taxon>Bacteroidota</taxon>
        <taxon>Flavobacteriia</taxon>
        <taxon>Flavobacteriales</taxon>
        <taxon>Flavobacteriaceae</taxon>
        <taxon>Flavobacterium</taxon>
    </lineage>
</organism>
<reference evidence="1 2" key="1">
    <citation type="submission" date="2016-03" db="EMBL/GenBank/DDBJ databases">
        <title>Draft genome sequence of Flavobacterium fryxellicola DSM 16209.</title>
        <authorList>
            <person name="Shin S.-K."/>
            <person name="Yi H."/>
        </authorList>
    </citation>
    <scope>NUCLEOTIDE SEQUENCE [LARGE SCALE GENOMIC DNA]</scope>
    <source>
        <strain evidence="1 2">DSM 16209</strain>
    </source>
</reference>
<evidence type="ECO:0008006" key="3">
    <source>
        <dbReference type="Google" id="ProtNLM"/>
    </source>
</evidence>
<gene>
    <name evidence="1" type="ORF">FBFR_16180</name>
</gene>
<keyword evidence="2" id="KW-1185">Reference proteome</keyword>
<dbReference type="OrthoDB" id="1119698at2"/>
<dbReference type="Proteomes" id="UP000077164">
    <property type="component" value="Unassembled WGS sequence"/>
</dbReference>
<proteinExistence type="predicted"/>
<evidence type="ECO:0000313" key="2">
    <source>
        <dbReference type="Proteomes" id="UP000077164"/>
    </source>
</evidence>
<dbReference type="RefSeq" id="WP_066083148.1">
    <property type="nucleotide sequence ID" value="NZ_FRDK01000001.1"/>
</dbReference>
<evidence type="ECO:0000313" key="1">
    <source>
        <dbReference type="EMBL" id="OAB25214.1"/>
    </source>
</evidence>